<protein>
    <recommendedName>
        <fullName evidence="2">Aminopyrimidine aminohydrolase</fullName>
        <ecNumber evidence="2">3.5.99.2</ecNumber>
    </recommendedName>
</protein>
<comment type="catalytic activity">
    <reaction evidence="2">
        <text>thiamine + H2O = 5-(2-hydroxyethyl)-4-methylthiazole + 4-amino-5-hydroxymethyl-2-methylpyrimidine + H(+)</text>
        <dbReference type="Rhea" id="RHEA:17509"/>
        <dbReference type="ChEBI" id="CHEBI:15377"/>
        <dbReference type="ChEBI" id="CHEBI:15378"/>
        <dbReference type="ChEBI" id="CHEBI:16892"/>
        <dbReference type="ChEBI" id="CHEBI:17957"/>
        <dbReference type="ChEBI" id="CHEBI:18385"/>
        <dbReference type="EC" id="3.5.99.2"/>
    </reaction>
</comment>
<dbReference type="CDD" id="cd19357">
    <property type="entry name" value="TenA_E_At3g16990-like"/>
    <property type="match status" value="1"/>
</dbReference>
<dbReference type="InterPro" id="IPR004305">
    <property type="entry name" value="Thiaminase-2/PQQC"/>
</dbReference>
<feature type="binding site" evidence="4">
    <location>
        <position position="35"/>
    </location>
    <ligand>
        <name>substrate</name>
    </ligand>
</feature>
<dbReference type="PIRSF" id="PIRSF003170">
    <property type="entry name" value="Pet18p"/>
    <property type="match status" value="1"/>
</dbReference>
<comment type="pathway">
    <text evidence="1 2">Cofactor biosynthesis; thiamine diphosphate biosynthesis.</text>
</comment>
<reference evidence="6" key="2">
    <citation type="journal article" date="2022" name="BMC Genomics">
        <title>Comparative genome analysis of mycobacteria focusing on tRNA and non-coding RNA.</title>
        <authorList>
            <person name="Behra P.R.K."/>
            <person name="Pettersson B.M.F."/>
            <person name="Ramesh M."/>
            <person name="Das S."/>
            <person name="Dasgupta S."/>
            <person name="Kirsebom L.A."/>
        </authorList>
    </citation>
    <scope>NUCLEOTIDE SEQUENCE</scope>
    <source>
        <strain evidence="6">DSM 44615</strain>
    </source>
</reference>
<dbReference type="EC" id="3.5.99.2" evidence="2"/>
<keyword evidence="7" id="KW-1185">Reference proteome</keyword>
<keyword evidence="2" id="KW-0784">Thiamine biosynthesis</keyword>
<proteinExistence type="inferred from homology"/>
<comment type="caution">
    <text evidence="6">The sequence shown here is derived from an EMBL/GenBank/DDBJ whole genome shotgun (WGS) entry which is preliminary data.</text>
</comment>
<dbReference type="Gene3D" id="1.20.910.10">
    <property type="entry name" value="Heme oxygenase-like"/>
    <property type="match status" value="1"/>
</dbReference>
<evidence type="ECO:0000256" key="4">
    <source>
        <dbReference type="PIRSR" id="PIRSR003170-2"/>
    </source>
</evidence>
<evidence type="ECO:0000259" key="5">
    <source>
        <dbReference type="Pfam" id="PF03070"/>
    </source>
</evidence>
<feature type="active site" description="Proton donor" evidence="3">
    <location>
        <position position="176"/>
    </location>
</feature>
<dbReference type="PANTHER" id="PTHR43198:SF5">
    <property type="entry name" value="BIFUNCTIONAL TENA-E PROTEIN"/>
    <property type="match status" value="1"/>
</dbReference>
<dbReference type="Pfam" id="PF03070">
    <property type="entry name" value="TENA_THI-4"/>
    <property type="match status" value="1"/>
</dbReference>
<sequence>MADALWAAATRHPFLHAVRDGTITDAAFDRWLAQDALFVADLLSFQARLLARAPRPAQGVLAAGCAALVAELDWFEDKASQRGIDLDQPALPATVAYGELLTRLEDSPTDAALTALWVIERVYLMAWTSASSPASPFKEFVDHWTDSDFVAYVEALGDVADPVEYPSLVDEVLAHEIEFWDMALA</sequence>
<dbReference type="GO" id="GO:0050334">
    <property type="term" value="F:thiaminase activity"/>
    <property type="evidence" value="ECO:0007669"/>
    <property type="project" value="UniProtKB-UniRule"/>
</dbReference>
<feature type="binding site" evidence="4">
    <location>
        <position position="120"/>
    </location>
    <ligand>
        <name>substrate</name>
    </ligand>
</feature>
<dbReference type="RefSeq" id="WP_264012612.1">
    <property type="nucleotide sequence ID" value="NZ_JACKSJ010000085.1"/>
</dbReference>
<reference evidence="6" key="1">
    <citation type="submission" date="2020-07" db="EMBL/GenBank/DDBJ databases">
        <authorList>
            <person name="Pettersson B.M.F."/>
            <person name="Behra P.R.K."/>
            <person name="Ramesh M."/>
            <person name="Das S."/>
            <person name="Dasgupta S."/>
            <person name="Kirsebom L.A."/>
        </authorList>
    </citation>
    <scope>NUCLEOTIDE SEQUENCE</scope>
    <source>
        <strain evidence="6">DSM 44615</strain>
    </source>
</reference>
<dbReference type="InterPro" id="IPR016084">
    <property type="entry name" value="Haem_Oase-like_multi-hlx"/>
</dbReference>
<dbReference type="AlphaFoldDB" id="A0A9X2YMD3"/>
<dbReference type="Proteomes" id="UP001140293">
    <property type="component" value="Unassembled WGS sequence"/>
</dbReference>
<dbReference type="SUPFAM" id="SSF48613">
    <property type="entry name" value="Heme oxygenase-like"/>
    <property type="match status" value="1"/>
</dbReference>
<evidence type="ECO:0000313" key="7">
    <source>
        <dbReference type="Proteomes" id="UP001140293"/>
    </source>
</evidence>
<comment type="catalytic activity">
    <reaction evidence="2">
        <text>4-amino-5-aminomethyl-2-methylpyrimidine + H2O = 4-amino-5-hydroxymethyl-2-methylpyrimidine + NH4(+)</text>
        <dbReference type="Rhea" id="RHEA:31799"/>
        <dbReference type="ChEBI" id="CHEBI:15377"/>
        <dbReference type="ChEBI" id="CHEBI:16892"/>
        <dbReference type="ChEBI" id="CHEBI:28938"/>
        <dbReference type="ChEBI" id="CHEBI:63416"/>
        <dbReference type="EC" id="3.5.99.2"/>
    </reaction>
</comment>
<feature type="binding site" evidence="4">
    <location>
        <position position="71"/>
    </location>
    <ligand>
        <name>substrate</name>
    </ligand>
</feature>
<keyword evidence="2" id="KW-0378">Hydrolase</keyword>
<dbReference type="GO" id="GO:0009228">
    <property type="term" value="P:thiamine biosynthetic process"/>
    <property type="evidence" value="ECO:0007669"/>
    <property type="project" value="UniProtKB-KW"/>
</dbReference>
<evidence type="ECO:0000313" key="6">
    <source>
        <dbReference type="EMBL" id="MCV7170424.1"/>
    </source>
</evidence>
<evidence type="ECO:0000256" key="1">
    <source>
        <dbReference type="ARBA" id="ARBA00004948"/>
    </source>
</evidence>
<evidence type="ECO:0000256" key="2">
    <source>
        <dbReference type="PIRNR" id="PIRNR003170"/>
    </source>
</evidence>
<dbReference type="InterPro" id="IPR026285">
    <property type="entry name" value="TenA_E"/>
</dbReference>
<feature type="domain" description="Thiaminase-2/PQQC" evidence="5">
    <location>
        <begin position="3"/>
        <end position="183"/>
    </location>
</feature>
<dbReference type="PANTHER" id="PTHR43198">
    <property type="entry name" value="BIFUNCTIONAL TH2 PROTEIN"/>
    <property type="match status" value="1"/>
</dbReference>
<dbReference type="EMBL" id="JACKSJ010000085">
    <property type="protein sequence ID" value="MCV7170424.1"/>
    <property type="molecule type" value="Genomic_DNA"/>
</dbReference>
<gene>
    <name evidence="6" type="ORF">H7I41_10910</name>
</gene>
<comment type="function">
    <text evidence="2">Catalyzes an amino-pyrimidine hydrolysis reaction at the C5' of the pyrimidine moiety of thiamine compounds, a reaction that is part of a thiamine salvage pathway. Thus, catalyzes the conversion of 4-amino-5-aminomethyl-2-methylpyrimidine to 4-amino-5-hydroxymethyl-2-methylpyrimidine (HMP).</text>
</comment>
<dbReference type="GO" id="GO:0005829">
    <property type="term" value="C:cytosol"/>
    <property type="evidence" value="ECO:0007669"/>
    <property type="project" value="TreeGrafter"/>
</dbReference>
<evidence type="ECO:0000256" key="3">
    <source>
        <dbReference type="PIRSR" id="PIRSR003170-1"/>
    </source>
</evidence>
<name>A0A9X2YMD3_9MYCO</name>
<dbReference type="InterPro" id="IPR050967">
    <property type="entry name" value="Thiamine_Salvage_TenA"/>
</dbReference>
<comment type="similarity">
    <text evidence="2">Belongs to the TenA family.</text>
</comment>
<accession>A0A9X2YMD3</accession>
<organism evidence="6 7">
    <name type="scientific">[Mycobacterium] manitobense</name>
    <dbReference type="NCBI Taxonomy" id="190147"/>
    <lineage>
        <taxon>Bacteria</taxon>
        <taxon>Bacillati</taxon>
        <taxon>Actinomycetota</taxon>
        <taxon>Actinomycetes</taxon>
        <taxon>Mycobacteriales</taxon>
        <taxon>Mycobacteriaceae</taxon>
        <taxon>Mycolicibacterium</taxon>
    </lineage>
</organism>